<dbReference type="PANTHER" id="PTHR23523">
    <property type="match status" value="1"/>
</dbReference>
<keyword evidence="5 6" id="KW-0472">Membrane</keyword>
<feature type="transmembrane region" description="Helical" evidence="6">
    <location>
        <begin position="338"/>
        <end position="360"/>
    </location>
</feature>
<evidence type="ECO:0000313" key="8">
    <source>
        <dbReference type="EMBL" id="HIW71867.1"/>
    </source>
</evidence>
<feature type="transmembrane region" description="Helical" evidence="6">
    <location>
        <begin position="303"/>
        <end position="326"/>
    </location>
</feature>
<comment type="caution">
    <text evidence="8">The sequence shown here is derived from an EMBL/GenBank/DDBJ whole genome shotgun (WGS) entry which is preliminary data.</text>
</comment>
<feature type="transmembrane region" description="Helical" evidence="6">
    <location>
        <begin position="130"/>
        <end position="151"/>
    </location>
</feature>
<dbReference type="AlphaFoldDB" id="A0A9D1QR89"/>
<feature type="transmembrane region" description="Helical" evidence="6">
    <location>
        <begin position="76"/>
        <end position="93"/>
    </location>
</feature>
<dbReference type="PANTHER" id="PTHR23523:SF2">
    <property type="entry name" value="2-NITROIMIDAZOLE TRANSPORTER"/>
    <property type="match status" value="1"/>
</dbReference>
<sequence>MLDATKHSPYLTLGMVLVAANMRLPITMMPGLLPGLQHHLGLPSTQAGLLTAIPLLAFAVMSPLIAHWGRHWGNNLVIYLLLVLTALGSYLRLVPTASWLFVGTLMVGIGIDGGNVLIPAVIKDNFPTKLAVATSAYTLSMLLIGALGTGISGMLAAHWSLTTTMGLLSVISLVNLVVWLPNLRYNRPDTSGTHLAETTGSPHISVWRTRLAWVITTFFGLQALVYYSLITWLPTILVDKGFSPITAGTLVTVMQLSNLPMAYIVPITSPHPRGVLAMLSIIGLGFIAGVGGFLLPIRSLSLAVALCLLIGLGAGAAFNLAIVFFTQKTTTGAETADLSGMAQAAGYLLAAGGPIVFGWLGTGLGWSAVLVVTLVLAGLLTLAGFVIFHFPTIYDA</sequence>
<dbReference type="SUPFAM" id="SSF103473">
    <property type="entry name" value="MFS general substrate transporter"/>
    <property type="match status" value="1"/>
</dbReference>
<feature type="transmembrane region" description="Helical" evidence="6">
    <location>
        <begin position="99"/>
        <end position="118"/>
    </location>
</feature>
<reference evidence="8" key="2">
    <citation type="submission" date="2021-04" db="EMBL/GenBank/DDBJ databases">
        <authorList>
            <person name="Gilroy R."/>
        </authorList>
    </citation>
    <scope>NUCLEOTIDE SEQUENCE</scope>
    <source>
        <strain evidence="8">CHK173-259</strain>
    </source>
</reference>
<keyword evidence="3 6" id="KW-0812">Transmembrane</keyword>
<dbReference type="CDD" id="cd17339">
    <property type="entry name" value="MFS_NIMT_CynX_like"/>
    <property type="match status" value="1"/>
</dbReference>
<dbReference type="GO" id="GO:0005886">
    <property type="term" value="C:plasma membrane"/>
    <property type="evidence" value="ECO:0007669"/>
    <property type="project" value="UniProtKB-SubCell"/>
</dbReference>
<evidence type="ECO:0000256" key="1">
    <source>
        <dbReference type="ARBA" id="ARBA00004651"/>
    </source>
</evidence>
<name>A0A9D1QR89_9LACO</name>
<proteinExistence type="predicted"/>
<evidence type="ECO:0000256" key="2">
    <source>
        <dbReference type="ARBA" id="ARBA00022448"/>
    </source>
</evidence>
<dbReference type="InterPro" id="IPR052524">
    <property type="entry name" value="MFS_Cyanate_Porter"/>
</dbReference>
<dbReference type="InterPro" id="IPR020846">
    <property type="entry name" value="MFS_dom"/>
</dbReference>
<dbReference type="Gene3D" id="1.20.1250.20">
    <property type="entry name" value="MFS general substrate transporter like domains"/>
    <property type="match status" value="1"/>
</dbReference>
<protein>
    <submittedName>
        <fullName evidence="8">MFS transporter</fullName>
    </submittedName>
</protein>
<dbReference type="EMBL" id="DXGJ01000032">
    <property type="protein sequence ID" value="HIW71867.1"/>
    <property type="molecule type" value="Genomic_DNA"/>
</dbReference>
<feature type="domain" description="Major facilitator superfamily (MFS) profile" evidence="7">
    <location>
        <begin position="7"/>
        <end position="395"/>
    </location>
</feature>
<keyword evidence="2" id="KW-0813">Transport</keyword>
<evidence type="ECO:0000256" key="4">
    <source>
        <dbReference type="ARBA" id="ARBA00022989"/>
    </source>
</evidence>
<dbReference type="InterPro" id="IPR036259">
    <property type="entry name" value="MFS_trans_sf"/>
</dbReference>
<feature type="transmembrane region" description="Helical" evidence="6">
    <location>
        <begin position="45"/>
        <end position="64"/>
    </location>
</feature>
<evidence type="ECO:0000313" key="9">
    <source>
        <dbReference type="Proteomes" id="UP000886822"/>
    </source>
</evidence>
<feature type="transmembrane region" description="Helical" evidence="6">
    <location>
        <begin position="366"/>
        <end position="390"/>
    </location>
</feature>
<dbReference type="PROSITE" id="PS50850">
    <property type="entry name" value="MFS"/>
    <property type="match status" value="1"/>
</dbReference>
<dbReference type="InterPro" id="IPR011701">
    <property type="entry name" value="MFS"/>
</dbReference>
<feature type="transmembrane region" description="Helical" evidence="6">
    <location>
        <begin position="211"/>
        <end position="230"/>
    </location>
</feature>
<organism evidence="8 9">
    <name type="scientific">Candidatus Levilactobacillus faecigallinarum</name>
    <dbReference type="NCBI Taxonomy" id="2838638"/>
    <lineage>
        <taxon>Bacteria</taxon>
        <taxon>Bacillati</taxon>
        <taxon>Bacillota</taxon>
        <taxon>Bacilli</taxon>
        <taxon>Lactobacillales</taxon>
        <taxon>Lactobacillaceae</taxon>
        <taxon>Levilactobacillus</taxon>
    </lineage>
</organism>
<evidence type="ECO:0000256" key="6">
    <source>
        <dbReference type="SAM" id="Phobius"/>
    </source>
</evidence>
<comment type="subcellular location">
    <subcellularLocation>
        <location evidence="1">Cell membrane</location>
        <topology evidence="1">Multi-pass membrane protein</topology>
    </subcellularLocation>
</comment>
<evidence type="ECO:0000259" key="7">
    <source>
        <dbReference type="PROSITE" id="PS50850"/>
    </source>
</evidence>
<feature type="transmembrane region" description="Helical" evidence="6">
    <location>
        <begin position="12"/>
        <end position="33"/>
    </location>
</feature>
<dbReference type="Pfam" id="PF07690">
    <property type="entry name" value="MFS_1"/>
    <property type="match status" value="1"/>
</dbReference>
<accession>A0A9D1QR89</accession>
<feature type="transmembrane region" description="Helical" evidence="6">
    <location>
        <begin position="157"/>
        <end position="180"/>
    </location>
</feature>
<dbReference type="Proteomes" id="UP000886822">
    <property type="component" value="Unassembled WGS sequence"/>
</dbReference>
<keyword evidence="4 6" id="KW-1133">Transmembrane helix</keyword>
<gene>
    <name evidence="8" type="ORF">H9875_04490</name>
</gene>
<dbReference type="GO" id="GO:0022857">
    <property type="term" value="F:transmembrane transporter activity"/>
    <property type="evidence" value="ECO:0007669"/>
    <property type="project" value="InterPro"/>
</dbReference>
<evidence type="ECO:0000256" key="5">
    <source>
        <dbReference type="ARBA" id="ARBA00023136"/>
    </source>
</evidence>
<reference evidence="8" key="1">
    <citation type="journal article" date="2021" name="PeerJ">
        <title>Extensive microbial diversity within the chicken gut microbiome revealed by metagenomics and culture.</title>
        <authorList>
            <person name="Gilroy R."/>
            <person name="Ravi A."/>
            <person name="Getino M."/>
            <person name="Pursley I."/>
            <person name="Horton D.L."/>
            <person name="Alikhan N.F."/>
            <person name="Baker D."/>
            <person name="Gharbi K."/>
            <person name="Hall N."/>
            <person name="Watson M."/>
            <person name="Adriaenssens E.M."/>
            <person name="Foster-Nyarko E."/>
            <person name="Jarju S."/>
            <person name="Secka A."/>
            <person name="Antonio M."/>
            <person name="Oren A."/>
            <person name="Chaudhuri R.R."/>
            <person name="La Ragione R."/>
            <person name="Hildebrand F."/>
            <person name="Pallen M.J."/>
        </authorList>
    </citation>
    <scope>NUCLEOTIDE SEQUENCE</scope>
    <source>
        <strain evidence="8">CHK173-259</strain>
    </source>
</reference>
<feature type="transmembrane region" description="Helical" evidence="6">
    <location>
        <begin position="275"/>
        <end position="297"/>
    </location>
</feature>
<evidence type="ECO:0000256" key="3">
    <source>
        <dbReference type="ARBA" id="ARBA00022692"/>
    </source>
</evidence>